<dbReference type="GO" id="GO:0000287">
    <property type="term" value="F:magnesium ion binding"/>
    <property type="evidence" value="ECO:0007669"/>
    <property type="project" value="UniProtKB-UniRule"/>
</dbReference>
<feature type="binding site" evidence="18">
    <location>
        <position position="439"/>
    </location>
    <ligand>
        <name>acetyl-CoA</name>
        <dbReference type="ChEBI" id="CHEBI:57288"/>
    </ligand>
</feature>
<dbReference type="UniPathway" id="UPA00973"/>
<keyword evidence="5 18" id="KW-0808">Transferase</keyword>
<feature type="binding site" evidence="18">
    <location>
        <position position="376"/>
    </location>
    <ligand>
        <name>UDP-N-acetyl-alpha-D-glucosamine</name>
        <dbReference type="ChEBI" id="CHEBI:57705"/>
    </ligand>
</feature>
<accession>F6B4G8</accession>
<dbReference type="AlphaFoldDB" id="F6B4G8"/>
<feature type="binding site" evidence="18">
    <location>
        <position position="365"/>
    </location>
    <ligand>
        <name>UDP-N-acetyl-alpha-D-glucosamine</name>
        <dbReference type="ChEBI" id="CHEBI:57705"/>
    </ligand>
</feature>
<evidence type="ECO:0000256" key="5">
    <source>
        <dbReference type="ARBA" id="ARBA00022679"/>
    </source>
</evidence>
<dbReference type="InterPro" id="IPR018357">
    <property type="entry name" value="Hexapep_transf_CS"/>
</dbReference>
<dbReference type="InterPro" id="IPR025877">
    <property type="entry name" value="MobA-like_NTP_Trfase"/>
</dbReference>
<evidence type="ECO:0000313" key="21">
    <source>
        <dbReference type="EMBL" id="AEF92991.1"/>
    </source>
</evidence>
<dbReference type="PROSITE" id="PS00101">
    <property type="entry name" value="HEXAPEP_TRANSFERASES"/>
    <property type="match status" value="1"/>
</dbReference>
<dbReference type="eggNOG" id="COG1207">
    <property type="taxonomic scope" value="Bacteria"/>
</dbReference>
<dbReference type="GO" id="GO:0016020">
    <property type="term" value="C:membrane"/>
    <property type="evidence" value="ECO:0007669"/>
    <property type="project" value="GOC"/>
</dbReference>
<dbReference type="InterPro" id="IPR029044">
    <property type="entry name" value="Nucleotide-diphossugar_trans"/>
</dbReference>
<feature type="binding site" evidence="18">
    <location>
        <position position="404"/>
    </location>
    <ligand>
        <name>acetyl-CoA</name>
        <dbReference type="ChEBI" id="CHEBI:57288"/>
    </ligand>
</feature>
<comment type="function">
    <text evidence="17 18">Catalyzes the last two sequential reactions in the de novo biosynthetic pathway for UDP-N-acetylglucosamine (UDP-GlcNAc). The C-terminal domain catalyzes the transfer of acetyl group from acetyl coenzyme A to glucosamine-1-phosphate (GlcN-1-P) to produce N-acetylglucosamine-1-phosphate (GlcNAc-1-P), which is converted into UDP-GlcNAc by the transfer of uridine 5-monophosphate (from uridine 5-triphosphate), a reaction catalyzed by the N-terminal domain.</text>
</comment>
<dbReference type="Proteomes" id="UP000009226">
    <property type="component" value="Chromosome"/>
</dbReference>
<feature type="binding site" evidence="18">
    <location>
        <begin position="8"/>
        <end position="11"/>
    </location>
    <ligand>
        <name>UDP-N-acetyl-alpha-D-glucosamine</name>
        <dbReference type="ChEBI" id="CHEBI:57705"/>
    </ligand>
</feature>
<feature type="binding site" evidence="18">
    <location>
        <position position="72"/>
    </location>
    <ligand>
        <name>UDP-N-acetyl-alpha-D-glucosamine</name>
        <dbReference type="ChEBI" id="CHEBI:57705"/>
    </ligand>
</feature>
<evidence type="ECO:0000256" key="3">
    <source>
        <dbReference type="ARBA" id="ARBA00007947"/>
    </source>
</evidence>
<dbReference type="Gene3D" id="3.90.550.10">
    <property type="entry name" value="Spore Coat Polysaccharide Biosynthesis Protein SpsA, Chain A"/>
    <property type="match status" value="1"/>
</dbReference>
<dbReference type="RefSeq" id="WP_003540705.1">
    <property type="nucleotide sequence ID" value="NC_015565.1"/>
</dbReference>
<feature type="region of interest" description="Linker" evidence="18">
    <location>
        <begin position="230"/>
        <end position="250"/>
    </location>
</feature>
<evidence type="ECO:0000256" key="2">
    <source>
        <dbReference type="ARBA" id="ARBA00007707"/>
    </source>
</evidence>
<feature type="binding site" evidence="18">
    <location>
        <position position="169"/>
    </location>
    <ligand>
        <name>UDP-N-acetyl-alpha-D-glucosamine</name>
        <dbReference type="ChEBI" id="CHEBI:57705"/>
    </ligand>
</feature>
<dbReference type="KEGG" id="dca:Desca_0086"/>
<dbReference type="HOGENOM" id="CLU_029499_15_2_9"/>
<dbReference type="InterPro" id="IPR038009">
    <property type="entry name" value="GlmU_C_LbH"/>
</dbReference>
<feature type="binding site" evidence="18">
    <location>
        <position position="102"/>
    </location>
    <ligand>
        <name>Mg(2+)</name>
        <dbReference type="ChEBI" id="CHEBI:18420"/>
    </ligand>
</feature>
<dbReference type="EC" id="2.3.1.157" evidence="18"/>
<evidence type="ECO:0000256" key="7">
    <source>
        <dbReference type="ARBA" id="ARBA00022723"/>
    </source>
</evidence>
<comment type="pathway">
    <text evidence="18">Nucleotide-sugar biosynthesis; UDP-N-acetyl-alpha-D-glucosamine biosynthesis; UDP-N-acetyl-alpha-D-glucosamine from N-acetyl-alpha-D-glucosamine 1-phosphate: step 1/1.</text>
</comment>
<keyword evidence="12 18" id="KW-0511">Multifunctional enzyme</keyword>
<gene>
    <name evidence="18" type="primary">glmU</name>
    <name evidence="21" type="ordered locus">Desca_0086</name>
</gene>
<evidence type="ECO:0000256" key="14">
    <source>
        <dbReference type="ARBA" id="ARBA00023316"/>
    </source>
</evidence>
<name>F6B4G8_DESCC</name>
<dbReference type="NCBIfam" id="TIGR01173">
    <property type="entry name" value="glmU"/>
    <property type="match status" value="1"/>
</dbReference>
<keyword evidence="11 18" id="KW-0573">Peptidoglycan synthesis</keyword>
<comment type="subunit">
    <text evidence="18">Homotrimer.</text>
</comment>
<dbReference type="UniPathway" id="UPA00113">
    <property type="reaction ID" value="UER00532"/>
</dbReference>
<feature type="region of interest" description="Pyrophosphorylase" evidence="18">
    <location>
        <begin position="1"/>
        <end position="229"/>
    </location>
</feature>
<feature type="active site" description="Proton acceptor" evidence="18">
    <location>
        <position position="362"/>
    </location>
</feature>
<dbReference type="PANTHER" id="PTHR43584">
    <property type="entry name" value="NUCLEOTIDYL TRANSFERASE"/>
    <property type="match status" value="1"/>
</dbReference>
<keyword evidence="7 18" id="KW-0479">Metal-binding</keyword>
<evidence type="ECO:0000313" key="22">
    <source>
        <dbReference type="Proteomes" id="UP000009226"/>
    </source>
</evidence>
<dbReference type="GO" id="GO:0009252">
    <property type="term" value="P:peptidoglycan biosynthetic process"/>
    <property type="evidence" value="ECO:0007669"/>
    <property type="project" value="UniProtKB-UniRule"/>
</dbReference>
<dbReference type="HAMAP" id="MF_01631">
    <property type="entry name" value="GlmU"/>
    <property type="match status" value="1"/>
</dbReference>
<comment type="cofactor">
    <cofactor evidence="18">
        <name>Mg(2+)</name>
        <dbReference type="ChEBI" id="CHEBI:18420"/>
    </cofactor>
    <text evidence="18">Binds 1 Mg(2+) ion per subunit.</text>
</comment>
<feature type="binding site" evidence="18">
    <location>
        <position position="22"/>
    </location>
    <ligand>
        <name>UDP-N-acetyl-alpha-D-glucosamine</name>
        <dbReference type="ChEBI" id="CHEBI:57705"/>
    </ligand>
</feature>
<feature type="binding site" evidence="18">
    <location>
        <position position="154"/>
    </location>
    <ligand>
        <name>UDP-N-acetyl-alpha-D-glucosamine</name>
        <dbReference type="ChEBI" id="CHEBI:57705"/>
    </ligand>
</feature>
<dbReference type="InterPro" id="IPR005882">
    <property type="entry name" value="Bifunctional_GlmU"/>
</dbReference>
<feature type="domain" description="Mannose-1-phosphate guanyltransferase C-terminal" evidence="20">
    <location>
        <begin position="319"/>
        <end position="381"/>
    </location>
</feature>
<dbReference type="GO" id="GO:0019134">
    <property type="term" value="F:glucosamine-1-phosphate N-acetyltransferase activity"/>
    <property type="evidence" value="ECO:0007669"/>
    <property type="project" value="UniProtKB-UniRule"/>
</dbReference>
<dbReference type="STRING" id="868595.Desca_0086"/>
<evidence type="ECO:0000259" key="19">
    <source>
        <dbReference type="Pfam" id="PF12804"/>
    </source>
</evidence>
<dbReference type="EMBL" id="CP002736">
    <property type="protein sequence ID" value="AEF92991.1"/>
    <property type="molecule type" value="Genomic_DNA"/>
</dbReference>
<dbReference type="CDD" id="cd03353">
    <property type="entry name" value="LbH_GlmU_C"/>
    <property type="match status" value="1"/>
</dbReference>
<dbReference type="SUPFAM" id="SSF53448">
    <property type="entry name" value="Nucleotide-diphospho-sugar transferases"/>
    <property type="match status" value="1"/>
</dbReference>
<keyword evidence="9 18" id="KW-0460">Magnesium</keyword>
<feature type="binding site" evidence="18">
    <location>
        <position position="227"/>
    </location>
    <ligand>
        <name>UDP-N-acetyl-alpha-D-glucosamine</name>
        <dbReference type="ChEBI" id="CHEBI:57705"/>
    </ligand>
</feature>
<dbReference type="GO" id="GO:0009245">
    <property type="term" value="P:lipid A biosynthetic process"/>
    <property type="evidence" value="ECO:0007669"/>
    <property type="project" value="UniProtKB-UniRule"/>
</dbReference>
<comment type="similarity">
    <text evidence="3 18">In the N-terminal section; belongs to the N-acetylglucosamine-1-phosphate uridyltransferase family.</text>
</comment>
<keyword evidence="4 18" id="KW-0963">Cytoplasm</keyword>
<comment type="catalytic activity">
    <reaction evidence="16 18">
        <text>N-acetyl-alpha-D-glucosamine 1-phosphate + UTP + H(+) = UDP-N-acetyl-alpha-D-glucosamine + diphosphate</text>
        <dbReference type="Rhea" id="RHEA:13509"/>
        <dbReference type="ChEBI" id="CHEBI:15378"/>
        <dbReference type="ChEBI" id="CHEBI:33019"/>
        <dbReference type="ChEBI" id="CHEBI:46398"/>
        <dbReference type="ChEBI" id="CHEBI:57705"/>
        <dbReference type="ChEBI" id="CHEBI:57776"/>
        <dbReference type="EC" id="2.7.7.23"/>
    </reaction>
</comment>
<reference evidence="21 22" key="1">
    <citation type="submission" date="2011-05" db="EMBL/GenBank/DDBJ databases">
        <title>Complete sequence of Desulfotomaculum carboxydivorans CO-1-SRB.</title>
        <authorList>
            <consortium name="US DOE Joint Genome Institute"/>
            <person name="Lucas S."/>
            <person name="Han J."/>
            <person name="Lapidus A."/>
            <person name="Cheng J.-F."/>
            <person name="Goodwin L."/>
            <person name="Pitluck S."/>
            <person name="Peters L."/>
            <person name="Mikhailova N."/>
            <person name="Lu M."/>
            <person name="Han C."/>
            <person name="Tapia R."/>
            <person name="Land M."/>
            <person name="Hauser L."/>
            <person name="Kyrpides N."/>
            <person name="Ivanova N."/>
            <person name="Pagani I."/>
            <person name="Stams A."/>
            <person name="Plugge C."/>
            <person name="Muyzer G."/>
            <person name="Kuever J."/>
            <person name="Parshina S."/>
            <person name="Ivanova A."/>
            <person name="Nazina T."/>
            <person name="Woyke T."/>
        </authorList>
    </citation>
    <scope>NUCLEOTIDE SEQUENCE [LARGE SCALE GENOMIC DNA]</scope>
    <source>
        <strain evidence="22">DSM 14880 / VKM B-2319 / CO-1-SRB</strain>
    </source>
</reference>
<comment type="pathway">
    <text evidence="18">Bacterial outer membrane biogenesis; LPS lipid A biosynthesis.</text>
</comment>
<dbReference type="InterPro" id="IPR001451">
    <property type="entry name" value="Hexapep"/>
</dbReference>
<dbReference type="Gene3D" id="2.160.10.10">
    <property type="entry name" value="Hexapeptide repeat proteins"/>
    <property type="match status" value="1"/>
</dbReference>
<evidence type="ECO:0000256" key="13">
    <source>
        <dbReference type="ARBA" id="ARBA00023315"/>
    </source>
</evidence>
<feature type="region of interest" description="N-acetyltransferase" evidence="18">
    <location>
        <begin position="251"/>
        <end position="455"/>
    </location>
</feature>
<evidence type="ECO:0000256" key="15">
    <source>
        <dbReference type="ARBA" id="ARBA00048247"/>
    </source>
</evidence>
<comment type="subcellular location">
    <subcellularLocation>
        <location evidence="1 18">Cytoplasm</location>
    </subcellularLocation>
</comment>
<dbReference type="GO" id="GO:0008360">
    <property type="term" value="P:regulation of cell shape"/>
    <property type="evidence" value="ECO:0007669"/>
    <property type="project" value="UniProtKB-KW"/>
</dbReference>
<proteinExistence type="inferred from homology"/>
<keyword evidence="8 18" id="KW-0677">Repeat</keyword>
<dbReference type="CDD" id="cd02540">
    <property type="entry name" value="GT2_GlmU_N_bac"/>
    <property type="match status" value="1"/>
</dbReference>
<dbReference type="PANTHER" id="PTHR43584:SF3">
    <property type="entry name" value="BIFUNCTIONAL PROTEIN GLMU"/>
    <property type="match status" value="1"/>
</dbReference>
<feature type="binding site" evidence="18">
    <location>
        <position position="227"/>
    </location>
    <ligand>
        <name>Mg(2+)</name>
        <dbReference type="ChEBI" id="CHEBI:18420"/>
    </ligand>
</feature>
<comment type="pathway">
    <text evidence="18">Nucleotide-sugar biosynthesis; UDP-N-acetyl-alpha-D-glucosamine biosynthesis; N-acetyl-alpha-D-glucosamine 1-phosphate from alpha-D-glucosamine 6-phosphate (route II): step 2/2.</text>
</comment>
<feature type="binding site" evidence="18">
    <location>
        <begin position="385"/>
        <end position="386"/>
    </location>
    <ligand>
        <name>acetyl-CoA</name>
        <dbReference type="ChEBI" id="CHEBI:57288"/>
    </ligand>
</feature>
<dbReference type="Pfam" id="PF14602">
    <property type="entry name" value="Hexapep_2"/>
    <property type="match status" value="1"/>
</dbReference>
<dbReference type="EC" id="2.7.7.23" evidence="18"/>
<feature type="binding site" evidence="18">
    <location>
        <position position="422"/>
    </location>
    <ligand>
        <name>acetyl-CoA</name>
        <dbReference type="ChEBI" id="CHEBI:57288"/>
    </ligand>
</feature>
<keyword evidence="13 18" id="KW-0012">Acyltransferase</keyword>
<keyword evidence="22" id="KW-1185">Reference proteome</keyword>
<feature type="binding site" evidence="18">
    <location>
        <position position="379"/>
    </location>
    <ligand>
        <name>acetyl-CoA</name>
        <dbReference type="ChEBI" id="CHEBI:57288"/>
    </ligand>
</feature>
<dbReference type="GO" id="GO:0006048">
    <property type="term" value="P:UDP-N-acetylglucosamine biosynthetic process"/>
    <property type="evidence" value="ECO:0007669"/>
    <property type="project" value="UniProtKB-UniPathway"/>
</dbReference>
<comment type="caution">
    <text evidence="18">Lacks conserved residue(s) required for the propagation of feature annotation.</text>
</comment>
<comment type="catalytic activity">
    <reaction evidence="15 18">
        <text>alpha-D-glucosamine 1-phosphate + acetyl-CoA = N-acetyl-alpha-D-glucosamine 1-phosphate + CoA + H(+)</text>
        <dbReference type="Rhea" id="RHEA:13725"/>
        <dbReference type="ChEBI" id="CHEBI:15378"/>
        <dbReference type="ChEBI" id="CHEBI:57287"/>
        <dbReference type="ChEBI" id="CHEBI:57288"/>
        <dbReference type="ChEBI" id="CHEBI:57776"/>
        <dbReference type="ChEBI" id="CHEBI:58516"/>
        <dbReference type="EC" id="2.3.1.157"/>
    </reaction>
</comment>
<evidence type="ECO:0000256" key="6">
    <source>
        <dbReference type="ARBA" id="ARBA00022695"/>
    </source>
</evidence>
<evidence type="ECO:0000256" key="4">
    <source>
        <dbReference type="ARBA" id="ARBA00022490"/>
    </source>
</evidence>
<keyword evidence="6 18" id="KW-0548">Nucleotidyltransferase</keyword>
<feature type="binding site" evidence="18">
    <location>
        <position position="139"/>
    </location>
    <ligand>
        <name>UDP-N-acetyl-alpha-D-glucosamine</name>
        <dbReference type="ChEBI" id="CHEBI:57705"/>
    </ligand>
</feature>
<dbReference type="GO" id="GO:0000902">
    <property type="term" value="P:cell morphogenesis"/>
    <property type="evidence" value="ECO:0007669"/>
    <property type="project" value="UniProtKB-UniRule"/>
</dbReference>
<dbReference type="GO" id="GO:0003977">
    <property type="term" value="F:UDP-N-acetylglucosamine diphosphorylase activity"/>
    <property type="evidence" value="ECO:0007669"/>
    <property type="project" value="UniProtKB-UniRule"/>
</dbReference>
<dbReference type="Pfam" id="PF25087">
    <property type="entry name" value="GMPPB_C"/>
    <property type="match status" value="1"/>
</dbReference>
<evidence type="ECO:0000256" key="1">
    <source>
        <dbReference type="ARBA" id="ARBA00004496"/>
    </source>
</evidence>
<dbReference type="InterPro" id="IPR011004">
    <property type="entry name" value="Trimer_LpxA-like_sf"/>
</dbReference>
<evidence type="ECO:0000256" key="10">
    <source>
        <dbReference type="ARBA" id="ARBA00022960"/>
    </source>
</evidence>
<organism evidence="21 22">
    <name type="scientific">Desulfotomaculum nigrificans (strain DSM 14880 / VKM B-2319 / CO-1-SRB)</name>
    <name type="common">Desulfotomaculum carboxydivorans</name>
    <dbReference type="NCBI Taxonomy" id="868595"/>
    <lineage>
        <taxon>Bacteria</taxon>
        <taxon>Bacillati</taxon>
        <taxon>Bacillota</taxon>
        <taxon>Clostridia</taxon>
        <taxon>Eubacteriales</taxon>
        <taxon>Desulfotomaculaceae</taxon>
        <taxon>Desulfotomaculum</taxon>
    </lineage>
</organism>
<dbReference type="GO" id="GO:0005737">
    <property type="term" value="C:cytoplasm"/>
    <property type="evidence" value="ECO:0007669"/>
    <property type="project" value="UniProtKB-SubCell"/>
</dbReference>
<dbReference type="InterPro" id="IPR056729">
    <property type="entry name" value="GMPPB_C"/>
</dbReference>
<protein>
    <recommendedName>
        <fullName evidence="18">Bifunctional protein GlmU</fullName>
    </recommendedName>
    <domain>
        <recommendedName>
            <fullName evidence="18">UDP-N-acetylglucosamine pyrophosphorylase</fullName>
            <ecNumber evidence="18">2.7.7.23</ecNumber>
        </recommendedName>
        <alternativeName>
            <fullName evidence="18">N-acetylglucosamine-1-phosphate uridyltransferase</fullName>
        </alternativeName>
    </domain>
    <domain>
        <recommendedName>
            <fullName evidence="18">Glucosamine-1-phosphate N-acetyltransferase</fullName>
            <ecNumber evidence="18">2.3.1.157</ecNumber>
        </recommendedName>
    </domain>
</protein>
<keyword evidence="10 18" id="KW-0133">Cell shape</keyword>
<evidence type="ECO:0000256" key="18">
    <source>
        <dbReference type="HAMAP-Rule" id="MF_01631"/>
    </source>
</evidence>
<evidence type="ECO:0000256" key="17">
    <source>
        <dbReference type="ARBA" id="ARBA00049628"/>
    </source>
</evidence>
<dbReference type="SUPFAM" id="SSF51161">
    <property type="entry name" value="Trimeric LpxA-like enzymes"/>
    <property type="match status" value="1"/>
</dbReference>
<feature type="binding site" evidence="18">
    <location>
        <position position="350"/>
    </location>
    <ligand>
        <name>UDP-N-acetyl-alpha-D-glucosamine</name>
        <dbReference type="ChEBI" id="CHEBI:57705"/>
    </ligand>
</feature>
<feature type="binding site" evidence="18">
    <location>
        <begin position="77"/>
        <end position="78"/>
    </location>
    <ligand>
        <name>UDP-N-acetyl-alpha-D-glucosamine</name>
        <dbReference type="ChEBI" id="CHEBI:57705"/>
    </ligand>
</feature>
<evidence type="ECO:0000256" key="16">
    <source>
        <dbReference type="ARBA" id="ARBA00048493"/>
    </source>
</evidence>
<evidence type="ECO:0000256" key="8">
    <source>
        <dbReference type="ARBA" id="ARBA00022737"/>
    </source>
</evidence>
<dbReference type="NCBIfam" id="NF010934">
    <property type="entry name" value="PRK14354.1"/>
    <property type="match status" value="1"/>
</dbReference>
<dbReference type="GO" id="GO:0071555">
    <property type="term" value="P:cell wall organization"/>
    <property type="evidence" value="ECO:0007669"/>
    <property type="project" value="UniProtKB-KW"/>
</dbReference>
<evidence type="ECO:0000256" key="9">
    <source>
        <dbReference type="ARBA" id="ARBA00022842"/>
    </source>
</evidence>
<sequence length="455" mass="48072">MELAAVILAAGKGTRMKSDLPKVLHPVGGKPMLGHVLDAVAQAGATQRIVVAGFGARQVIDFVGNDARVVLQEKQLGTAHALLQAEDELKDFSGDLLVVCGDTPLLRGSTLANLARHHRETGAAATLLTAEMADPTGYGRVIRAANGNVARIVEQKDASPEELQVKEINTGVYCFKVPGLFAALKEISPANAQGEYYLTDIIGIFTQRGMNVQAVALADAQEVQGINDRIQLSRAAAVLRRRTLDDLMASGVTIVDPNNTYIDQGVKIGRDSTILPFTFLLGNTEVGSGCTIGPGSKITDCMIGEQVEIQYSVAIASRIGSGAVVGPYAYIRPGTVVGEQVKIGDFVEIKKSTIGKGSKIPHLSYVGDAVIGEKVNVGAGTITCNYDGKNKYQTILEDNAFIGSNTNLVAPVKVGQGAVVAAGSTITKDVPPNALGVARERQTNVEDWVKRRDSK</sequence>
<evidence type="ECO:0000259" key="20">
    <source>
        <dbReference type="Pfam" id="PF25087"/>
    </source>
</evidence>
<feature type="domain" description="MobA-like NTP transferase" evidence="19">
    <location>
        <begin position="5"/>
        <end position="138"/>
    </location>
</feature>
<dbReference type="InterPro" id="IPR050065">
    <property type="entry name" value="GlmU-like"/>
</dbReference>
<dbReference type="Pfam" id="PF00132">
    <property type="entry name" value="Hexapep"/>
    <property type="match status" value="1"/>
</dbReference>
<evidence type="ECO:0000256" key="11">
    <source>
        <dbReference type="ARBA" id="ARBA00022984"/>
    </source>
</evidence>
<evidence type="ECO:0000256" key="12">
    <source>
        <dbReference type="ARBA" id="ARBA00023268"/>
    </source>
</evidence>
<feature type="binding site" evidence="18">
    <location>
        <position position="332"/>
    </location>
    <ligand>
        <name>UDP-N-acetyl-alpha-D-glucosamine</name>
        <dbReference type="ChEBI" id="CHEBI:57705"/>
    </ligand>
</feature>
<comment type="similarity">
    <text evidence="2 18">In the C-terminal section; belongs to the transferase hexapeptide repeat family.</text>
</comment>
<dbReference type="Pfam" id="PF12804">
    <property type="entry name" value="NTP_transf_3"/>
    <property type="match status" value="1"/>
</dbReference>
<keyword evidence="14 18" id="KW-0961">Cell wall biogenesis/degradation</keyword>